<dbReference type="InterPro" id="IPR015018">
    <property type="entry name" value="DUF1905"/>
</dbReference>
<dbReference type="EMBL" id="JAUHJR010000012">
    <property type="protein sequence ID" value="MDN4163447.1"/>
    <property type="molecule type" value="Genomic_DNA"/>
</dbReference>
<reference evidence="1" key="1">
    <citation type="submission" date="2023-06" db="EMBL/GenBank/DDBJ databases">
        <title>Draft genome sequence of Nocardioides sp. SOB72.</title>
        <authorList>
            <person name="Zhang G."/>
        </authorList>
    </citation>
    <scope>NUCLEOTIDE SEQUENCE</scope>
    <source>
        <strain evidence="1">SOB72</strain>
    </source>
</reference>
<dbReference type="SUPFAM" id="SSF141694">
    <property type="entry name" value="AF2212/PG0164-like"/>
    <property type="match status" value="1"/>
</dbReference>
<organism evidence="1 2">
    <name type="scientific">Nocardioides abyssi</name>
    <dbReference type="NCBI Taxonomy" id="3058370"/>
    <lineage>
        <taxon>Bacteria</taxon>
        <taxon>Bacillati</taxon>
        <taxon>Actinomycetota</taxon>
        <taxon>Actinomycetes</taxon>
        <taxon>Propionibacteriales</taxon>
        <taxon>Nocardioidaceae</taxon>
        <taxon>Nocardioides</taxon>
    </lineage>
</organism>
<dbReference type="Gene3D" id="2.40.30.100">
    <property type="entry name" value="AF2212/PG0164-like"/>
    <property type="match status" value="1"/>
</dbReference>
<dbReference type="InterPro" id="IPR037079">
    <property type="entry name" value="AF2212/PG0164-like_sf"/>
</dbReference>
<name>A0ABT8EZ31_9ACTN</name>
<sequence length="95" mass="10177">MQLEVTGPVFEWRGPAPHHFVALPADDAALVREVAAAVTYGWGMVPVGVHMGAARWTTALWPRDGTYVVPLKLAARRSEGVVTGDVVDLVVSIDV</sequence>
<accession>A0ABT8EZ31</accession>
<dbReference type="Pfam" id="PF08922">
    <property type="entry name" value="DUF1905"/>
    <property type="match status" value="1"/>
</dbReference>
<protein>
    <submittedName>
        <fullName evidence="1">DUF1905 domain-containing protein</fullName>
    </submittedName>
</protein>
<proteinExistence type="predicted"/>
<gene>
    <name evidence="1" type="ORF">QWY29_18910</name>
</gene>
<evidence type="ECO:0000313" key="1">
    <source>
        <dbReference type="EMBL" id="MDN4163447.1"/>
    </source>
</evidence>
<evidence type="ECO:0000313" key="2">
    <source>
        <dbReference type="Proteomes" id="UP001168537"/>
    </source>
</evidence>
<dbReference type="Proteomes" id="UP001168537">
    <property type="component" value="Unassembled WGS sequence"/>
</dbReference>
<dbReference type="RefSeq" id="WP_300962760.1">
    <property type="nucleotide sequence ID" value="NZ_JAUHJR010000012.1"/>
</dbReference>
<comment type="caution">
    <text evidence="1">The sequence shown here is derived from an EMBL/GenBank/DDBJ whole genome shotgun (WGS) entry which is preliminary data.</text>
</comment>
<keyword evidence="2" id="KW-1185">Reference proteome</keyword>